<gene>
    <name evidence="3" type="ORF">IJ22_22550</name>
</gene>
<proteinExistence type="predicted"/>
<dbReference type="KEGG" id="pnp:IJ22_22550"/>
<dbReference type="Pfam" id="PF03413">
    <property type="entry name" value="PepSY"/>
    <property type="match status" value="1"/>
</dbReference>
<dbReference type="Gene3D" id="3.10.450.40">
    <property type="match status" value="2"/>
</dbReference>
<sequence>MSKSWKIAAIAVFAAAVLCIGMIIAFRAVTEREWGIQRMAVQTAYEKTILAKANKVERFVGDKTYTVIYGEDKIGQPVYVWVAEDEIRTEMGSAGLSAEQAEALVKTKHPQADVLRVMLGVQDGQPVWEVFYKLKPENASRDQYFYDFYTFKDGLHRDTWRLSIQ</sequence>
<dbReference type="InterPro" id="IPR041401">
    <property type="entry name" value="TseB-like_dom"/>
</dbReference>
<dbReference type="InterPro" id="IPR046350">
    <property type="entry name" value="Cystatin_sf"/>
</dbReference>
<dbReference type="STRING" id="162209.IJ22_22550"/>
<evidence type="ECO:0000259" key="2">
    <source>
        <dbReference type="Pfam" id="PF17881"/>
    </source>
</evidence>
<evidence type="ECO:0000313" key="3">
    <source>
        <dbReference type="EMBL" id="ALS22629.1"/>
    </source>
</evidence>
<dbReference type="InterPro" id="IPR025711">
    <property type="entry name" value="PepSY"/>
</dbReference>
<protein>
    <submittedName>
        <fullName evidence="3">Uncharacterized protein</fullName>
    </submittedName>
</protein>
<dbReference type="SUPFAM" id="SSF54403">
    <property type="entry name" value="Cystatin/monellin"/>
    <property type="match status" value="2"/>
</dbReference>
<dbReference type="Proteomes" id="UP000061660">
    <property type="component" value="Chromosome"/>
</dbReference>
<dbReference type="EMBL" id="CP013652">
    <property type="protein sequence ID" value="ALS22629.1"/>
    <property type="molecule type" value="Genomic_DNA"/>
</dbReference>
<dbReference type="Pfam" id="PF17881">
    <property type="entry name" value="TseB"/>
    <property type="match status" value="1"/>
</dbReference>
<dbReference type="RefSeq" id="WP_062408832.1">
    <property type="nucleotide sequence ID" value="NZ_BJCS01000001.1"/>
</dbReference>
<dbReference type="PATRIC" id="fig|162209.4.peg.2400"/>
<dbReference type="AlphaFoldDB" id="A0A0U2W535"/>
<evidence type="ECO:0000259" key="1">
    <source>
        <dbReference type="Pfam" id="PF03413"/>
    </source>
</evidence>
<keyword evidence="4" id="KW-1185">Reference proteome</keyword>
<feature type="domain" description="Cell wall elongation regulator TseB-like" evidence="2">
    <location>
        <begin position="40"/>
        <end position="82"/>
    </location>
</feature>
<reference evidence="4" key="1">
    <citation type="submission" date="2015-12" db="EMBL/GenBank/DDBJ databases">
        <title>Complete genome sequences of two moderately thermophilic Paenibacillus species.</title>
        <authorList>
            <person name="Butler R.III."/>
            <person name="Wang J."/>
            <person name="Stark B.C."/>
            <person name="Pombert J.-F."/>
        </authorList>
    </citation>
    <scope>NUCLEOTIDE SEQUENCE [LARGE SCALE GENOMIC DNA]</scope>
    <source>
        <strain evidence="4">32O-Y</strain>
    </source>
</reference>
<name>A0A0U2W535_9BACL</name>
<accession>A0A0U2W535</accession>
<feature type="domain" description="PepSY" evidence="1">
    <location>
        <begin position="96"/>
        <end position="150"/>
    </location>
</feature>
<evidence type="ECO:0000313" key="4">
    <source>
        <dbReference type="Proteomes" id="UP000061660"/>
    </source>
</evidence>
<reference evidence="3 4" key="2">
    <citation type="journal article" date="2016" name="Genome Announc.">
        <title>Complete Genome Sequences of Two Interactive Moderate Thermophiles, Paenibacillus napthalenovorans 32O-Y and Paenibacillus sp. 32O-W.</title>
        <authorList>
            <person name="Butler R.R.III."/>
            <person name="Wang J."/>
            <person name="Stark B.C."/>
            <person name="Pombert J.F."/>
        </authorList>
    </citation>
    <scope>NUCLEOTIDE SEQUENCE [LARGE SCALE GENOMIC DNA]</scope>
    <source>
        <strain evidence="3 4">32O-Y</strain>
    </source>
</reference>
<organism evidence="3 4">
    <name type="scientific">Paenibacillus naphthalenovorans</name>
    <dbReference type="NCBI Taxonomy" id="162209"/>
    <lineage>
        <taxon>Bacteria</taxon>
        <taxon>Bacillati</taxon>
        <taxon>Bacillota</taxon>
        <taxon>Bacilli</taxon>
        <taxon>Bacillales</taxon>
        <taxon>Paenibacillaceae</taxon>
        <taxon>Paenibacillus</taxon>
    </lineage>
</organism>